<feature type="compositionally biased region" description="Low complexity" evidence="3">
    <location>
        <begin position="125"/>
        <end position="144"/>
    </location>
</feature>
<evidence type="ECO:0000256" key="3">
    <source>
        <dbReference type="SAM" id="MobiDB-lite"/>
    </source>
</evidence>
<feature type="transmembrane region" description="Helical" evidence="4">
    <location>
        <begin position="96"/>
        <end position="114"/>
    </location>
</feature>
<evidence type="ECO:0000313" key="7">
    <source>
        <dbReference type="Proteomes" id="UP000603200"/>
    </source>
</evidence>
<dbReference type="InterPro" id="IPR027383">
    <property type="entry name" value="Znf_put"/>
</dbReference>
<evidence type="ECO:0000259" key="5">
    <source>
        <dbReference type="Pfam" id="PF13490"/>
    </source>
</evidence>
<keyword evidence="1" id="KW-0805">Transcription regulation</keyword>
<evidence type="ECO:0000313" key="6">
    <source>
        <dbReference type="EMBL" id="GIE19767.1"/>
    </source>
</evidence>
<gene>
    <name evidence="6" type="ORF">Ahu01nite_028690</name>
</gene>
<feature type="region of interest" description="Disordered" evidence="3">
    <location>
        <begin position="122"/>
        <end position="146"/>
    </location>
</feature>
<reference evidence="6 7" key="1">
    <citation type="submission" date="2021-01" db="EMBL/GenBank/DDBJ databases">
        <title>Whole genome shotgun sequence of Actinoplanes humidus NBRC 14915.</title>
        <authorList>
            <person name="Komaki H."/>
            <person name="Tamura T."/>
        </authorList>
    </citation>
    <scope>NUCLEOTIDE SEQUENCE [LARGE SCALE GENOMIC DNA]</scope>
    <source>
        <strain evidence="6 7">NBRC 14915</strain>
    </source>
</reference>
<accession>A0ABQ3ZMK8</accession>
<dbReference type="InterPro" id="IPR041916">
    <property type="entry name" value="Anti_sigma_zinc_sf"/>
</dbReference>
<keyword evidence="4" id="KW-0472">Membrane</keyword>
<name>A0ABQ3ZMK8_9ACTN</name>
<evidence type="ECO:0000256" key="4">
    <source>
        <dbReference type="SAM" id="Phobius"/>
    </source>
</evidence>
<organism evidence="6 7">
    <name type="scientific">Winogradskya humida</name>
    <dbReference type="NCBI Taxonomy" id="113566"/>
    <lineage>
        <taxon>Bacteria</taxon>
        <taxon>Bacillati</taxon>
        <taxon>Actinomycetota</taxon>
        <taxon>Actinomycetes</taxon>
        <taxon>Micromonosporales</taxon>
        <taxon>Micromonosporaceae</taxon>
        <taxon>Winogradskya</taxon>
    </lineage>
</organism>
<dbReference type="Pfam" id="PF13490">
    <property type="entry name" value="zf-HC2"/>
    <property type="match status" value="1"/>
</dbReference>
<feature type="domain" description="Putative zinc-finger" evidence="5">
    <location>
        <begin position="7"/>
        <end position="39"/>
    </location>
</feature>
<keyword evidence="7" id="KW-1185">Reference proteome</keyword>
<keyword evidence="2" id="KW-0804">Transcription</keyword>
<sequence>MSTDHDELRRLLGGYLLGGLDEADTDRLDEHLLTCDECRAELDRLAPVPELLRAFPKAPPVAVAPGARPSPARVESLLGRMRAERSRDRRRQGRRLAVAAAVLLVAAISGGLVISRDNDETVPRAAPAQTSQTNQTNQTSPASQPQVTAAFEAADGSGLTGEAVLTGKTWGVSVDLIVQKLAGDGPFVCQVRNGDGRIEQAAMWGPTPSGNAKVTGASSIQLRSVTDIAVSDSSGHLLGTAHVN</sequence>
<comment type="caution">
    <text evidence="6">The sequence shown here is derived from an EMBL/GenBank/DDBJ whole genome shotgun (WGS) entry which is preliminary data.</text>
</comment>
<dbReference type="Proteomes" id="UP000603200">
    <property type="component" value="Unassembled WGS sequence"/>
</dbReference>
<evidence type="ECO:0000256" key="1">
    <source>
        <dbReference type="ARBA" id="ARBA00023015"/>
    </source>
</evidence>
<proteinExistence type="predicted"/>
<keyword evidence="4" id="KW-0812">Transmembrane</keyword>
<evidence type="ECO:0000256" key="2">
    <source>
        <dbReference type="ARBA" id="ARBA00023163"/>
    </source>
</evidence>
<protein>
    <recommendedName>
        <fullName evidence="5">Putative zinc-finger domain-containing protein</fullName>
    </recommendedName>
</protein>
<keyword evidence="4" id="KW-1133">Transmembrane helix</keyword>
<dbReference type="Gene3D" id="1.10.10.1320">
    <property type="entry name" value="Anti-sigma factor, zinc-finger domain"/>
    <property type="match status" value="1"/>
</dbReference>
<dbReference type="RefSeq" id="WP_203836971.1">
    <property type="nucleotide sequence ID" value="NZ_BAAATV010000006.1"/>
</dbReference>
<dbReference type="EMBL" id="BOMN01000032">
    <property type="protein sequence ID" value="GIE19767.1"/>
    <property type="molecule type" value="Genomic_DNA"/>
</dbReference>